<keyword evidence="2" id="KW-1185">Reference proteome</keyword>
<dbReference type="PANTHER" id="PTHR11439">
    <property type="entry name" value="GAG-POL-RELATED RETROTRANSPOSON"/>
    <property type="match status" value="1"/>
</dbReference>
<protein>
    <recommendedName>
        <fullName evidence="3">Profilin</fullName>
    </recommendedName>
</protein>
<name>A0AAW1LZ94_POPJA</name>
<dbReference type="PANTHER" id="PTHR11439:SF480">
    <property type="entry name" value="REVERSE TRANSCRIPTASE TY1_COPIA-TYPE DOMAIN-CONTAINING PROTEIN"/>
    <property type="match status" value="1"/>
</dbReference>
<evidence type="ECO:0000313" key="1">
    <source>
        <dbReference type="EMBL" id="KAK9738945.1"/>
    </source>
</evidence>
<comment type="caution">
    <text evidence="1">The sequence shown here is derived from an EMBL/GenBank/DDBJ whole genome shotgun (WGS) entry which is preliminary data.</text>
</comment>
<organism evidence="1 2">
    <name type="scientific">Popillia japonica</name>
    <name type="common">Japanese beetle</name>
    <dbReference type="NCBI Taxonomy" id="7064"/>
    <lineage>
        <taxon>Eukaryota</taxon>
        <taxon>Metazoa</taxon>
        <taxon>Ecdysozoa</taxon>
        <taxon>Arthropoda</taxon>
        <taxon>Hexapoda</taxon>
        <taxon>Insecta</taxon>
        <taxon>Pterygota</taxon>
        <taxon>Neoptera</taxon>
        <taxon>Endopterygota</taxon>
        <taxon>Coleoptera</taxon>
        <taxon>Polyphaga</taxon>
        <taxon>Scarabaeiformia</taxon>
        <taxon>Scarabaeidae</taxon>
        <taxon>Rutelinae</taxon>
        <taxon>Popillia</taxon>
    </lineage>
</organism>
<accession>A0AAW1LZ94</accession>
<proteinExistence type="predicted"/>
<gene>
    <name evidence="1" type="ORF">QE152_g9396</name>
</gene>
<evidence type="ECO:0008006" key="3">
    <source>
        <dbReference type="Google" id="ProtNLM"/>
    </source>
</evidence>
<dbReference type="EMBL" id="JASPKY010000080">
    <property type="protein sequence ID" value="KAK9738945.1"/>
    <property type="molecule type" value="Genomic_DNA"/>
</dbReference>
<reference evidence="1 2" key="1">
    <citation type="journal article" date="2024" name="BMC Genomics">
        <title>De novo assembly and annotation of Popillia japonica's genome with initial clues to its potential as an invasive pest.</title>
        <authorList>
            <person name="Cucini C."/>
            <person name="Boschi S."/>
            <person name="Funari R."/>
            <person name="Cardaioli E."/>
            <person name="Iannotti N."/>
            <person name="Marturano G."/>
            <person name="Paoli F."/>
            <person name="Bruttini M."/>
            <person name="Carapelli A."/>
            <person name="Frati F."/>
            <person name="Nardi F."/>
        </authorList>
    </citation>
    <scope>NUCLEOTIDE SEQUENCE [LARGE SCALE GENOMIC DNA]</scope>
    <source>
        <strain evidence="1">DMR45628</strain>
    </source>
</reference>
<sequence>MIKHIFQYLQGTALFGTFFDGGDEPVAYTDSDFGGDVNTGQPTSGVLILPGGPLVWYAQKQRLVATSTAEAEYRAAVSLIDEIAGFDVCAVNSECWTSESQ</sequence>
<evidence type="ECO:0000313" key="2">
    <source>
        <dbReference type="Proteomes" id="UP001458880"/>
    </source>
</evidence>
<dbReference type="CDD" id="cd09272">
    <property type="entry name" value="RNase_HI_RT_Ty1"/>
    <property type="match status" value="1"/>
</dbReference>
<dbReference type="AlphaFoldDB" id="A0AAW1LZ94"/>
<dbReference type="Proteomes" id="UP001458880">
    <property type="component" value="Unassembled WGS sequence"/>
</dbReference>